<feature type="transmembrane region" description="Helical" evidence="5">
    <location>
        <begin position="204"/>
        <end position="226"/>
    </location>
</feature>
<keyword evidence="3 5" id="KW-1133">Transmembrane helix</keyword>
<dbReference type="PANTHER" id="PTHR23502">
    <property type="entry name" value="MAJOR FACILITATOR SUPERFAMILY"/>
    <property type="match status" value="1"/>
</dbReference>
<feature type="transmembrane region" description="Helical" evidence="5">
    <location>
        <begin position="393"/>
        <end position="410"/>
    </location>
</feature>
<comment type="caution">
    <text evidence="7">The sequence shown here is derived from an EMBL/GenBank/DDBJ whole genome shotgun (WGS) entry which is preliminary data.</text>
</comment>
<evidence type="ECO:0000313" key="7">
    <source>
        <dbReference type="EMBL" id="CAK7219527.1"/>
    </source>
</evidence>
<keyword evidence="2 5" id="KW-0812">Transmembrane</keyword>
<dbReference type="PROSITE" id="PS50850">
    <property type="entry name" value="MFS"/>
    <property type="match status" value="1"/>
</dbReference>
<dbReference type="PANTHER" id="PTHR23502:SF23">
    <property type="entry name" value="FLUCONAZOLE RESISTANCE PROTEIN 1"/>
    <property type="match status" value="1"/>
</dbReference>
<protein>
    <recommendedName>
        <fullName evidence="6">Major facilitator superfamily (MFS) profile domain-containing protein</fullName>
    </recommendedName>
</protein>
<keyword evidence="8" id="KW-1185">Reference proteome</keyword>
<feature type="transmembrane region" description="Helical" evidence="5">
    <location>
        <begin position="416"/>
        <end position="443"/>
    </location>
</feature>
<evidence type="ECO:0000256" key="2">
    <source>
        <dbReference type="ARBA" id="ARBA00022692"/>
    </source>
</evidence>
<evidence type="ECO:0000256" key="1">
    <source>
        <dbReference type="ARBA" id="ARBA00004141"/>
    </source>
</evidence>
<evidence type="ECO:0000256" key="3">
    <source>
        <dbReference type="ARBA" id="ARBA00022989"/>
    </source>
</evidence>
<feature type="transmembrane region" description="Helical" evidence="5">
    <location>
        <begin position="112"/>
        <end position="134"/>
    </location>
</feature>
<dbReference type="Proteomes" id="UP001642482">
    <property type="component" value="Unassembled WGS sequence"/>
</dbReference>
<organism evidence="7 8">
    <name type="scientific">Sporothrix eucalyptigena</name>
    <dbReference type="NCBI Taxonomy" id="1812306"/>
    <lineage>
        <taxon>Eukaryota</taxon>
        <taxon>Fungi</taxon>
        <taxon>Dikarya</taxon>
        <taxon>Ascomycota</taxon>
        <taxon>Pezizomycotina</taxon>
        <taxon>Sordariomycetes</taxon>
        <taxon>Sordariomycetidae</taxon>
        <taxon>Ophiostomatales</taxon>
        <taxon>Ophiostomataceae</taxon>
        <taxon>Sporothrix</taxon>
    </lineage>
</organism>
<feature type="domain" description="Major facilitator superfamily (MFS) profile" evidence="6">
    <location>
        <begin position="77"/>
        <end position="511"/>
    </location>
</feature>
<proteinExistence type="predicted"/>
<sequence length="519" mass="56437">MEVLRDSSVGSLLRLTKAGRRLLPHPEERDDFQLPPIYLSDAPAESTAAKDVLTVNWYTDDDPENPHNWPLAKKIWVSLLLAVYSFTAYLGSSIYTPSTAGIEQHFGISETVALLGLSLFVFGYGLSPLVFSPLTEIPAIGRNPPYAVTFSLFALLTIPAALIDSLPGIFVLRFLLGLLASPALSTVGASYGDYIGPAYAGYMITVWASCAALAPSLAPLIAGFAVEKETWRWSFWELLWLAVPVAVVLVLTLPETSADTILLRRAQRLRKRTGRTDLQSASEIRQHNMHFGTIAYNALAKPWQINALDPAVLFSTVYMALAYGTYYSFFESFPLVFTGIYGFDLGGIGLAFVSSLTGVVVATVVITAFNYFVQSQRFQKADALPPPEVQLQLGLFASFLLPIGLFIFAWTSRPSIHWIVCMVGVAITSCGIIIVTQAVLNYLPFTYPRYAGSLFAANTASRCLFAGAAVLFSPPLFRNLGIGGGVSLVAGLSIVCAFGLFALYLWGANLRRRSRFAGS</sequence>
<dbReference type="SUPFAM" id="SSF103473">
    <property type="entry name" value="MFS general substrate transporter"/>
    <property type="match status" value="1"/>
</dbReference>
<dbReference type="Pfam" id="PF07690">
    <property type="entry name" value="MFS_1"/>
    <property type="match status" value="1"/>
</dbReference>
<dbReference type="InterPro" id="IPR020846">
    <property type="entry name" value="MFS_dom"/>
</dbReference>
<feature type="transmembrane region" description="Helical" evidence="5">
    <location>
        <begin position="311"/>
        <end position="330"/>
    </location>
</feature>
<feature type="transmembrane region" description="Helical" evidence="5">
    <location>
        <begin position="484"/>
        <end position="506"/>
    </location>
</feature>
<feature type="transmembrane region" description="Helical" evidence="5">
    <location>
        <begin position="350"/>
        <end position="373"/>
    </location>
</feature>
<gene>
    <name evidence="7" type="ORF">SEUCBS140593_003921</name>
</gene>
<evidence type="ECO:0000256" key="4">
    <source>
        <dbReference type="ARBA" id="ARBA00023136"/>
    </source>
</evidence>
<evidence type="ECO:0000313" key="8">
    <source>
        <dbReference type="Proteomes" id="UP001642482"/>
    </source>
</evidence>
<dbReference type="InterPro" id="IPR036259">
    <property type="entry name" value="MFS_trans_sf"/>
</dbReference>
<feature type="transmembrane region" description="Helical" evidence="5">
    <location>
        <begin position="238"/>
        <end position="262"/>
    </location>
</feature>
<name>A0ABP0BJ50_9PEZI</name>
<feature type="transmembrane region" description="Helical" evidence="5">
    <location>
        <begin position="146"/>
        <end position="163"/>
    </location>
</feature>
<comment type="subcellular location">
    <subcellularLocation>
        <location evidence="1">Membrane</location>
        <topology evidence="1">Multi-pass membrane protein</topology>
    </subcellularLocation>
</comment>
<feature type="transmembrane region" description="Helical" evidence="5">
    <location>
        <begin position="75"/>
        <end position="92"/>
    </location>
</feature>
<evidence type="ECO:0000256" key="5">
    <source>
        <dbReference type="SAM" id="Phobius"/>
    </source>
</evidence>
<keyword evidence="4 5" id="KW-0472">Membrane</keyword>
<feature type="transmembrane region" description="Helical" evidence="5">
    <location>
        <begin position="450"/>
        <end position="472"/>
    </location>
</feature>
<dbReference type="CDD" id="cd17323">
    <property type="entry name" value="MFS_Tpo1_MDR_like"/>
    <property type="match status" value="1"/>
</dbReference>
<dbReference type="InterPro" id="IPR011701">
    <property type="entry name" value="MFS"/>
</dbReference>
<dbReference type="Gene3D" id="1.20.1250.20">
    <property type="entry name" value="MFS general substrate transporter like domains"/>
    <property type="match status" value="1"/>
</dbReference>
<dbReference type="EMBL" id="CAWUHD010000032">
    <property type="protein sequence ID" value="CAK7219527.1"/>
    <property type="molecule type" value="Genomic_DNA"/>
</dbReference>
<feature type="transmembrane region" description="Helical" evidence="5">
    <location>
        <begin position="169"/>
        <end position="192"/>
    </location>
</feature>
<accession>A0ABP0BJ50</accession>
<evidence type="ECO:0000259" key="6">
    <source>
        <dbReference type="PROSITE" id="PS50850"/>
    </source>
</evidence>
<reference evidence="7 8" key="1">
    <citation type="submission" date="2024-01" db="EMBL/GenBank/DDBJ databases">
        <authorList>
            <person name="Allen C."/>
            <person name="Tagirdzhanova G."/>
        </authorList>
    </citation>
    <scope>NUCLEOTIDE SEQUENCE [LARGE SCALE GENOMIC DNA]</scope>
</reference>